<protein>
    <submittedName>
        <fullName evidence="2">Uncharacterized protein</fullName>
    </submittedName>
</protein>
<sequence length="183" mass="21047">MDLKRWRKGRQLLDDGDQNGYETMTNLKKAKTAKKVMRQSMIMLFTIIELHFSPIDLIKDNYPKLGAKGLKVLPVWDSITKKLQEAGYSFSNNKYTGTKPKIKWNNLLAKRKEYAMLISATGSSADVLKKKPSYYDEIELIIATSADNNYDDWDKQMEAEMNLDSDNDGRHKRNPIEDSSSDD</sequence>
<name>A0A162RPX3_9CRUS</name>
<feature type="region of interest" description="Disordered" evidence="1">
    <location>
        <begin position="161"/>
        <end position="183"/>
    </location>
</feature>
<reference evidence="2 3" key="1">
    <citation type="submission" date="2016-03" db="EMBL/GenBank/DDBJ databases">
        <title>EvidentialGene: Evidence-directed Construction of Genes on Genomes.</title>
        <authorList>
            <person name="Gilbert D.G."/>
            <person name="Choi J.-H."/>
            <person name="Mockaitis K."/>
            <person name="Colbourne J."/>
            <person name="Pfrender M."/>
        </authorList>
    </citation>
    <scope>NUCLEOTIDE SEQUENCE [LARGE SCALE GENOMIC DNA]</scope>
    <source>
        <strain evidence="2 3">Xinb3</strain>
        <tissue evidence="2">Complete organism</tissue>
    </source>
</reference>
<comment type="caution">
    <text evidence="2">The sequence shown here is derived from an EMBL/GenBank/DDBJ whole genome shotgun (WGS) entry which is preliminary data.</text>
</comment>
<dbReference type="EMBL" id="LRGB01000134">
    <property type="protein sequence ID" value="KZS20691.1"/>
    <property type="molecule type" value="Genomic_DNA"/>
</dbReference>
<dbReference type="AlphaFoldDB" id="A0A162RPX3"/>
<accession>A0A162RPX3</accession>
<evidence type="ECO:0000256" key="1">
    <source>
        <dbReference type="SAM" id="MobiDB-lite"/>
    </source>
</evidence>
<evidence type="ECO:0000313" key="3">
    <source>
        <dbReference type="Proteomes" id="UP000076858"/>
    </source>
</evidence>
<organism evidence="2 3">
    <name type="scientific">Daphnia magna</name>
    <dbReference type="NCBI Taxonomy" id="35525"/>
    <lineage>
        <taxon>Eukaryota</taxon>
        <taxon>Metazoa</taxon>
        <taxon>Ecdysozoa</taxon>
        <taxon>Arthropoda</taxon>
        <taxon>Crustacea</taxon>
        <taxon>Branchiopoda</taxon>
        <taxon>Diplostraca</taxon>
        <taxon>Cladocera</taxon>
        <taxon>Anomopoda</taxon>
        <taxon>Daphniidae</taxon>
        <taxon>Daphnia</taxon>
    </lineage>
</organism>
<dbReference type="Proteomes" id="UP000076858">
    <property type="component" value="Unassembled WGS sequence"/>
</dbReference>
<proteinExistence type="predicted"/>
<evidence type="ECO:0000313" key="2">
    <source>
        <dbReference type="EMBL" id="KZS20691.1"/>
    </source>
</evidence>
<keyword evidence="3" id="KW-1185">Reference proteome</keyword>
<gene>
    <name evidence="2" type="ORF">APZ42_012555</name>
</gene>